<gene>
    <name evidence="2" type="ORF">ALECFALPRED_010398</name>
</gene>
<evidence type="ECO:0000313" key="3">
    <source>
        <dbReference type="Proteomes" id="UP000664203"/>
    </source>
</evidence>
<feature type="transmembrane region" description="Helical" evidence="1">
    <location>
        <begin position="424"/>
        <end position="448"/>
    </location>
</feature>
<organism evidence="2 3">
    <name type="scientific">Alectoria fallacina</name>
    <dbReference type="NCBI Taxonomy" id="1903189"/>
    <lineage>
        <taxon>Eukaryota</taxon>
        <taxon>Fungi</taxon>
        <taxon>Dikarya</taxon>
        <taxon>Ascomycota</taxon>
        <taxon>Pezizomycotina</taxon>
        <taxon>Lecanoromycetes</taxon>
        <taxon>OSLEUM clade</taxon>
        <taxon>Lecanoromycetidae</taxon>
        <taxon>Lecanorales</taxon>
        <taxon>Lecanorineae</taxon>
        <taxon>Parmeliaceae</taxon>
        <taxon>Alectoria</taxon>
    </lineage>
</organism>
<keyword evidence="1" id="KW-0472">Membrane</keyword>
<name>A0A8H3F5D4_9LECA</name>
<dbReference type="OrthoDB" id="5374957at2759"/>
<evidence type="ECO:0000313" key="2">
    <source>
        <dbReference type="EMBL" id="CAF9915958.1"/>
    </source>
</evidence>
<proteinExistence type="predicted"/>
<accession>A0A8H3F5D4</accession>
<dbReference type="EMBL" id="CAJPDR010000086">
    <property type="protein sequence ID" value="CAF9915958.1"/>
    <property type="molecule type" value="Genomic_DNA"/>
</dbReference>
<dbReference type="Proteomes" id="UP000664203">
    <property type="component" value="Unassembled WGS sequence"/>
</dbReference>
<reference evidence="2" key="1">
    <citation type="submission" date="2021-03" db="EMBL/GenBank/DDBJ databases">
        <authorList>
            <person name="Tagirdzhanova G."/>
        </authorList>
    </citation>
    <scope>NUCLEOTIDE SEQUENCE</scope>
</reference>
<evidence type="ECO:0000256" key="1">
    <source>
        <dbReference type="SAM" id="Phobius"/>
    </source>
</evidence>
<keyword evidence="1" id="KW-0812">Transmembrane</keyword>
<keyword evidence="3" id="KW-1185">Reference proteome</keyword>
<dbReference type="AlphaFoldDB" id="A0A8H3F5D4"/>
<keyword evidence="1" id="KW-1133">Transmembrane helix</keyword>
<sequence length="470" mass="53421">MTSPPPTLLTLPLEIRSNIFHLALRNSPEVRSLDPPYRFSLDLSLLSTNRQVYYETRAIPLALHYFGKQYDPKINFLSSLRLRPFQIAALKTLDIEYLYPGDLTYFLELGRENGYLFGEEGLDLDLLVISADDWIAGGTRRWRPTTSAEDVHYDLPKSSRWLRALCGLKGWKQLEVVFKEAELVNEYWSRNGFMQTLFDDFRSRLEDFDEDFTIWHESHDVWYEKITVLRTKELGRYKQPMWPRADVGRLMEGRECILGGSMDMNEDERARPAFHVQESFGHPSDPHSEPLLKQDSNVSEETALEYDSREASLLPYLSPSTDHSLPVGPVGKHNALSTRDDSRRNLTSTWHIVFQTWPVFVPAPDAASGLSQMYRQMYAAAVNASLSVAPSVRLAFTYGAFTLTMTAVARVIPWDVVLALSQCMMAGIVCCGVCSILLPMFAVVWVVLGFVELTFGVRQSLDVLLAGLDQ</sequence>
<comment type="caution">
    <text evidence="2">The sequence shown here is derived from an EMBL/GenBank/DDBJ whole genome shotgun (WGS) entry which is preliminary data.</text>
</comment>
<feature type="transmembrane region" description="Helical" evidence="1">
    <location>
        <begin position="394"/>
        <end position="412"/>
    </location>
</feature>
<protein>
    <submittedName>
        <fullName evidence="2">Uncharacterized protein</fullName>
    </submittedName>
</protein>